<dbReference type="Proteomes" id="UP000324222">
    <property type="component" value="Unassembled WGS sequence"/>
</dbReference>
<keyword evidence="3" id="KW-1185">Reference proteome</keyword>
<accession>A0A5B7JU00</accession>
<dbReference type="AlphaFoldDB" id="A0A5B7JU00"/>
<sequence length="59" mass="5756">MGQMQKVSGGGGGDAEGVWDGGGNLSSGHALVRNILPTLALNPANPLAEAGLLGRGSQT</sequence>
<feature type="region of interest" description="Disordered" evidence="1">
    <location>
        <begin position="1"/>
        <end position="23"/>
    </location>
</feature>
<dbReference type="EMBL" id="VSRR010111445">
    <property type="protein sequence ID" value="MPC97776.1"/>
    <property type="molecule type" value="Genomic_DNA"/>
</dbReference>
<proteinExistence type="predicted"/>
<feature type="compositionally biased region" description="Gly residues" evidence="1">
    <location>
        <begin position="8"/>
        <end position="23"/>
    </location>
</feature>
<evidence type="ECO:0000256" key="1">
    <source>
        <dbReference type="SAM" id="MobiDB-lite"/>
    </source>
</evidence>
<gene>
    <name evidence="2" type="ORF">E2C01_093109</name>
</gene>
<organism evidence="2 3">
    <name type="scientific">Portunus trituberculatus</name>
    <name type="common">Swimming crab</name>
    <name type="synonym">Neptunus trituberculatus</name>
    <dbReference type="NCBI Taxonomy" id="210409"/>
    <lineage>
        <taxon>Eukaryota</taxon>
        <taxon>Metazoa</taxon>
        <taxon>Ecdysozoa</taxon>
        <taxon>Arthropoda</taxon>
        <taxon>Crustacea</taxon>
        <taxon>Multicrustacea</taxon>
        <taxon>Malacostraca</taxon>
        <taxon>Eumalacostraca</taxon>
        <taxon>Eucarida</taxon>
        <taxon>Decapoda</taxon>
        <taxon>Pleocyemata</taxon>
        <taxon>Brachyura</taxon>
        <taxon>Eubrachyura</taxon>
        <taxon>Portunoidea</taxon>
        <taxon>Portunidae</taxon>
        <taxon>Portuninae</taxon>
        <taxon>Portunus</taxon>
    </lineage>
</organism>
<evidence type="ECO:0000313" key="3">
    <source>
        <dbReference type="Proteomes" id="UP000324222"/>
    </source>
</evidence>
<protein>
    <submittedName>
        <fullName evidence="2">Uncharacterized protein</fullName>
    </submittedName>
</protein>
<comment type="caution">
    <text evidence="2">The sequence shown here is derived from an EMBL/GenBank/DDBJ whole genome shotgun (WGS) entry which is preliminary data.</text>
</comment>
<evidence type="ECO:0000313" key="2">
    <source>
        <dbReference type="EMBL" id="MPC97776.1"/>
    </source>
</evidence>
<name>A0A5B7JU00_PORTR</name>
<reference evidence="2 3" key="1">
    <citation type="submission" date="2019-05" db="EMBL/GenBank/DDBJ databases">
        <title>Another draft genome of Portunus trituberculatus and its Hox gene families provides insights of decapod evolution.</title>
        <authorList>
            <person name="Jeong J.-H."/>
            <person name="Song I."/>
            <person name="Kim S."/>
            <person name="Choi T."/>
            <person name="Kim D."/>
            <person name="Ryu S."/>
            <person name="Kim W."/>
        </authorList>
    </citation>
    <scope>NUCLEOTIDE SEQUENCE [LARGE SCALE GENOMIC DNA]</scope>
    <source>
        <tissue evidence="2">Muscle</tissue>
    </source>
</reference>